<sequence>MVTRKYKVKDVDMVLALSTIVENAKLNQPFLQTKRSTFTMEYFNQLQTKIDAVIQQFLGADNAKLLRDSTALLYASQAIALTLASEMKLQIELDFEASKTEMLNNLGFTAFWPRAVKKDQEALVNLLYRFKTNMTPALKATMVANGTIEADIDALLAKADELHVSNTTQETNKANRPINTKAEVDAYNIIYNKVMAVTRLANRFYKGDETHQKLFSFSKISKTINASPKKANPTPVV</sequence>
<reference evidence="2" key="1">
    <citation type="journal article" date="2019" name="Int. J. Syst. Evol. Microbiol.">
        <title>The Global Catalogue of Microorganisms (GCM) 10K type strain sequencing project: providing services to taxonomists for standard genome sequencing and annotation.</title>
        <authorList>
            <consortium name="The Broad Institute Genomics Platform"/>
            <consortium name="The Broad Institute Genome Sequencing Center for Infectious Disease"/>
            <person name="Wu L."/>
            <person name="Ma J."/>
        </authorList>
    </citation>
    <scope>NUCLEOTIDE SEQUENCE [LARGE SCALE GENOMIC DNA]</scope>
    <source>
        <strain evidence="2">CCUG 49679</strain>
    </source>
</reference>
<protein>
    <submittedName>
        <fullName evidence="1">Uncharacterized protein</fullName>
    </submittedName>
</protein>
<evidence type="ECO:0000313" key="2">
    <source>
        <dbReference type="Proteomes" id="UP001596287"/>
    </source>
</evidence>
<organism evidence="1 2">
    <name type="scientific">Flavobacterium qiangtangense</name>
    <dbReference type="NCBI Taxonomy" id="1442595"/>
    <lineage>
        <taxon>Bacteria</taxon>
        <taxon>Pseudomonadati</taxon>
        <taxon>Bacteroidota</taxon>
        <taxon>Flavobacteriia</taxon>
        <taxon>Flavobacteriales</taxon>
        <taxon>Flavobacteriaceae</taxon>
        <taxon>Flavobacterium</taxon>
    </lineage>
</organism>
<accession>A0ABW1PIX3</accession>
<dbReference type="RefSeq" id="WP_379789763.1">
    <property type="nucleotide sequence ID" value="NZ_JBHSQB010000003.1"/>
</dbReference>
<keyword evidence="2" id="KW-1185">Reference proteome</keyword>
<evidence type="ECO:0000313" key="1">
    <source>
        <dbReference type="EMBL" id="MFC6095159.1"/>
    </source>
</evidence>
<dbReference type="Proteomes" id="UP001596287">
    <property type="component" value="Unassembled WGS sequence"/>
</dbReference>
<comment type="caution">
    <text evidence="1">The sequence shown here is derived from an EMBL/GenBank/DDBJ whole genome shotgun (WGS) entry which is preliminary data.</text>
</comment>
<proteinExistence type="predicted"/>
<gene>
    <name evidence="1" type="ORF">ACFPVY_00750</name>
</gene>
<name>A0ABW1PIX3_9FLAO</name>
<dbReference type="EMBL" id="JBHSQB010000003">
    <property type="protein sequence ID" value="MFC6095159.1"/>
    <property type="molecule type" value="Genomic_DNA"/>
</dbReference>